<organism evidence="3 4">
    <name type="scientific">Necator americanus</name>
    <name type="common">Human hookworm</name>
    <dbReference type="NCBI Taxonomy" id="51031"/>
    <lineage>
        <taxon>Eukaryota</taxon>
        <taxon>Metazoa</taxon>
        <taxon>Ecdysozoa</taxon>
        <taxon>Nematoda</taxon>
        <taxon>Chromadorea</taxon>
        <taxon>Rhabditida</taxon>
        <taxon>Rhabditina</taxon>
        <taxon>Rhabditomorpha</taxon>
        <taxon>Strongyloidea</taxon>
        <taxon>Ancylostomatidae</taxon>
        <taxon>Bunostominae</taxon>
        <taxon>Necator</taxon>
    </lineage>
</organism>
<feature type="transmembrane region" description="Helical" evidence="2">
    <location>
        <begin position="89"/>
        <end position="110"/>
    </location>
</feature>
<proteinExistence type="predicted"/>
<dbReference type="Proteomes" id="UP001303046">
    <property type="component" value="Unassembled WGS sequence"/>
</dbReference>
<protein>
    <submittedName>
        <fullName evidence="3">Uncharacterized protein</fullName>
    </submittedName>
</protein>
<comment type="caution">
    <text evidence="3">The sequence shown here is derived from an EMBL/GenBank/DDBJ whole genome shotgun (WGS) entry which is preliminary data.</text>
</comment>
<accession>A0ABR1CHF7</accession>
<dbReference type="EMBL" id="JAVFWL010000002">
    <property type="protein sequence ID" value="KAK6737330.1"/>
    <property type="molecule type" value="Genomic_DNA"/>
</dbReference>
<gene>
    <name evidence="3" type="primary">Necator_chrII.g7600</name>
    <name evidence="3" type="ORF">RB195_019806</name>
</gene>
<sequence>MPLTVTLSSSTQTTDGPLTSQLIGYQGEHYNGQFPAFINLFIASERTVALEFPGWYRKNWRDDYKTYLVLLSVGLTLQPTKDELRRQRMMLAIAGISVILVSIPNLVLILNEWKVPEVNALFVGDWHIKEDYDPVLIGLRACGKCASKPLTSNLCRIPKTTRELLERRLSLRLNPNPSHIEQQKKILEAAQRRASVKECRRDLREYNISLASLLSEDWTHTYSRREMEIITHVTKSIIPTGEA</sequence>
<evidence type="ECO:0000313" key="4">
    <source>
        <dbReference type="Proteomes" id="UP001303046"/>
    </source>
</evidence>
<keyword evidence="2" id="KW-1133">Transmembrane helix</keyword>
<name>A0ABR1CHF7_NECAM</name>
<keyword evidence="2" id="KW-0812">Transmembrane</keyword>
<reference evidence="3 4" key="1">
    <citation type="submission" date="2023-08" db="EMBL/GenBank/DDBJ databases">
        <title>A Necator americanus chromosomal reference genome.</title>
        <authorList>
            <person name="Ilik V."/>
            <person name="Petrzelkova K.J."/>
            <person name="Pardy F."/>
            <person name="Fuh T."/>
            <person name="Niatou-Singa F.S."/>
            <person name="Gouil Q."/>
            <person name="Baker L."/>
            <person name="Ritchie M.E."/>
            <person name="Jex A.R."/>
            <person name="Gazzola D."/>
            <person name="Li H."/>
            <person name="Toshio Fujiwara R."/>
            <person name="Zhan B."/>
            <person name="Aroian R.V."/>
            <person name="Pafco B."/>
            <person name="Schwarz E.M."/>
        </authorList>
    </citation>
    <scope>NUCLEOTIDE SEQUENCE [LARGE SCALE GENOMIC DNA]</scope>
    <source>
        <strain evidence="3 4">Aroian</strain>
        <tissue evidence="3">Whole animal</tissue>
    </source>
</reference>
<evidence type="ECO:0000313" key="3">
    <source>
        <dbReference type="EMBL" id="KAK6737330.1"/>
    </source>
</evidence>
<keyword evidence="4" id="KW-1185">Reference proteome</keyword>
<keyword evidence="2" id="KW-0472">Membrane</keyword>
<evidence type="ECO:0000256" key="1">
    <source>
        <dbReference type="SAM" id="Coils"/>
    </source>
</evidence>
<feature type="coiled-coil region" evidence="1">
    <location>
        <begin position="180"/>
        <end position="216"/>
    </location>
</feature>
<keyword evidence="1" id="KW-0175">Coiled coil</keyword>
<evidence type="ECO:0000256" key="2">
    <source>
        <dbReference type="SAM" id="Phobius"/>
    </source>
</evidence>